<dbReference type="InterPro" id="IPR008179">
    <property type="entry name" value="HisE"/>
</dbReference>
<comment type="catalytic activity">
    <reaction evidence="1 13">
        <text>1-(5-phospho-beta-D-ribosyl)-ATP + H2O = 1-(5-phospho-beta-D-ribosyl)-5'-AMP + diphosphate + H(+)</text>
        <dbReference type="Rhea" id="RHEA:22828"/>
        <dbReference type="ChEBI" id="CHEBI:15377"/>
        <dbReference type="ChEBI" id="CHEBI:15378"/>
        <dbReference type="ChEBI" id="CHEBI:33019"/>
        <dbReference type="ChEBI" id="CHEBI:59457"/>
        <dbReference type="ChEBI" id="CHEBI:73183"/>
        <dbReference type="EC" id="3.6.1.31"/>
    </reaction>
</comment>
<comment type="caution">
    <text evidence="14">The sequence shown here is derived from an EMBL/GenBank/DDBJ whole genome shotgun (WGS) entry which is preliminary data.</text>
</comment>
<dbReference type="InterPro" id="IPR021130">
    <property type="entry name" value="PRib-ATP_PPHydrolase-like"/>
</dbReference>
<sequence>MIRLLSDFAALDRYAHATHGQDMSSLDTLARLEATIATRRAADPESSYVAKLHAKGLGKIAQKLGEEATETVIAALTEDDKALTGEVADLIFHLMVLLGARDVPFAAVLAELDRREGVSGIAEKAARPKD</sequence>
<evidence type="ECO:0000256" key="1">
    <source>
        <dbReference type="ARBA" id="ARBA00001460"/>
    </source>
</evidence>
<protein>
    <recommendedName>
        <fullName evidence="6 13">Phosphoribosyl-ATP pyrophosphatase</fullName>
        <shortName evidence="13">PRA-PH</shortName>
        <ecNumber evidence="5 13">3.6.1.31</ecNumber>
    </recommendedName>
</protein>
<dbReference type="NCBIfam" id="NF001613">
    <property type="entry name" value="PRK00400.1-5"/>
    <property type="match status" value="1"/>
</dbReference>
<evidence type="ECO:0000256" key="7">
    <source>
        <dbReference type="ARBA" id="ARBA00022490"/>
    </source>
</evidence>
<evidence type="ECO:0000313" key="14">
    <source>
        <dbReference type="EMBL" id="EQB18064.1"/>
    </source>
</evidence>
<evidence type="ECO:0000256" key="2">
    <source>
        <dbReference type="ARBA" id="ARBA00004496"/>
    </source>
</evidence>
<gene>
    <name evidence="13" type="primary">hisE</name>
    <name evidence="14" type="ORF">L284_05895</name>
</gene>
<dbReference type="Pfam" id="PF01503">
    <property type="entry name" value="PRA-PH"/>
    <property type="match status" value="1"/>
</dbReference>
<dbReference type="SUPFAM" id="SSF101386">
    <property type="entry name" value="all-alpha NTP pyrophosphatases"/>
    <property type="match status" value="1"/>
</dbReference>
<evidence type="ECO:0000256" key="12">
    <source>
        <dbReference type="ARBA" id="ARBA00023102"/>
    </source>
</evidence>
<evidence type="ECO:0000313" key="15">
    <source>
        <dbReference type="Proteomes" id="UP000015527"/>
    </source>
</evidence>
<dbReference type="GO" id="GO:0005737">
    <property type="term" value="C:cytoplasm"/>
    <property type="evidence" value="ECO:0007669"/>
    <property type="project" value="UniProtKB-SubCell"/>
</dbReference>
<accession>T0J7X4</accession>
<evidence type="ECO:0000256" key="10">
    <source>
        <dbReference type="ARBA" id="ARBA00022801"/>
    </source>
</evidence>
<keyword evidence="9 13" id="KW-0547">Nucleotide-binding</keyword>
<dbReference type="eggNOG" id="COG0140">
    <property type="taxonomic scope" value="Bacteria"/>
</dbReference>
<evidence type="ECO:0000256" key="5">
    <source>
        <dbReference type="ARBA" id="ARBA00012414"/>
    </source>
</evidence>
<proteinExistence type="inferred from homology"/>
<evidence type="ECO:0000256" key="4">
    <source>
        <dbReference type="ARBA" id="ARBA00009392"/>
    </source>
</evidence>
<dbReference type="NCBIfam" id="NF001611">
    <property type="entry name" value="PRK00400.1-3"/>
    <property type="match status" value="1"/>
</dbReference>
<keyword evidence="10 13" id="KW-0378">Hydrolase</keyword>
<keyword evidence="11 13" id="KW-0067">ATP-binding</keyword>
<organism evidence="14 15">
    <name type="scientific">Novosphingobium lindaniclasticum LE124</name>
    <dbReference type="NCBI Taxonomy" id="1096930"/>
    <lineage>
        <taxon>Bacteria</taxon>
        <taxon>Pseudomonadati</taxon>
        <taxon>Pseudomonadota</taxon>
        <taxon>Alphaproteobacteria</taxon>
        <taxon>Sphingomonadales</taxon>
        <taxon>Sphingomonadaceae</taxon>
        <taxon>Novosphingobium</taxon>
    </lineage>
</organism>
<dbReference type="NCBIfam" id="TIGR03188">
    <property type="entry name" value="histidine_hisI"/>
    <property type="match status" value="1"/>
</dbReference>
<dbReference type="Proteomes" id="UP000015527">
    <property type="component" value="Unassembled WGS sequence"/>
</dbReference>
<dbReference type="AlphaFoldDB" id="T0J7X4"/>
<comment type="subcellular location">
    <subcellularLocation>
        <location evidence="2 13">Cytoplasm</location>
    </subcellularLocation>
</comment>
<dbReference type="UniPathway" id="UPA00031">
    <property type="reaction ID" value="UER00007"/>
</dbReference>
<dbReference type="GO" id="GO:0005524">
    <property type="term" value="F:ATP binding"/>
    <property type="evidence" value="ECO:0007669"/>
    <property type="project" value="UniProtKB-KW"/>
</dbReference>
<dbReference type="PANTHER" id="PTHR42945:SF9">
    <property type="entry name" value="HISTIDINE BIOSYNTHESIS BIFUNCTIONAL PROTEIN HISIE"/>
    <property type="match status" value="1"/>
</dbReference>
<comment type="similarity">
    <text evidence="4 13">Belongs to the PRA-PH family.</text>
</comment>
<dbReference type="GO" id="GO:0004636">
    <property type="term" value="F:phosphoribosyl-ATP diphosphatase activity"/>
    <property type="evidence" value="ECO:0007669"/>
    <property type="project" value="UniProtKB-UniRule"/>
</dbReference>
<evidence type="ECO:0000256" key="6">
    <source>
        <dbReference type="ARBA" id="ARBA00013336"/>
    </source>
</evidence>
<dbReference type="PANTHER" id="PTHR42945">
    <property type="entry name" value="HISTIDINE BIOSYNTHESIS BIFUNCTIONAL PROTEIN"/>
    <property type="match status" value="1"/>
</dbReference>
<keyword evidence="7 13" id="KW-0963">Cytoplasm</keyword>
<name>T0J7X4_9SPHN</name>
<evidence type="ECO:0000256" key="8">
    <source>
        <dbReference type="ARBA" id="ARBA00022605"/>
    </source>
</evidence>
<evidence type="ECO:0000256" key="9">
    <source>
        <dbReference type="ARBA" id="ARBA00022741"/>
    </source>
</evidence>
<keyword evidence="15" id="KW-1185">Reference proteome</keyword>
<keyword evidence="12 13" id="KW-0368">Histidine biosynthesis</keyword>
<dbReference type="HAMAP" id="MF_01020">
    <property type="entry name" value="HisE"/>
    <property type="match status" value="1"/>
</dbReference>
<comment type="pathway">
    <text evidence="3 13">Amino-acid biosynthesis; L-histidine biosynthesis; L-histidine from 5-phospho-alpha-D-ribose 1-diphosphate: step 2/9.</text>
</comment>
<evidence type="ECO:0000256" key="13">
    <source>
        <dbReference type="HAMAP-Rule" id="MF_01020"/>
    </source>
</evidence>
<dbReference type="Gene3D" id="1.10.287.1080">
    <property type="entry name" value="MazG-like"/>
    <property type="match status" value="1"/>
</dbReference>
<keyword evidence="8 13" id="KW-0028">Amino-acid biosynthesis</keyword>
<dbReference type="EMBL" id="ATHL01000046">
    <property type="protein sequence ID" value="EQB18064.1"/>
    <property type="molecule type" value="Genomic_DNA"/>
</dbReference>
<dbReference type="CDD" id="cd11534">
    <property type="entry name" value="NTP-PPase_HisIE_like"/>
    <property type="match status" value="1"/>
</dbReference>
<evidence type="ECO:0000256" key="3">
    <source>
        <dbReference type="ARBA" id="ARBA00005204"/>
    </source>
</evidence>
<dbReference type="GO" id="GO:0000105">
    <property type="term" value="P:L-histidine biosynthetic process"/>
    <property type="evidence" value="ECO:0007669"/>
    <property type="project" value="UniProtKB-UniRule"/>
</dbReference>
<dbReference type="PATRIC" id="fig|1096930.3.peg.1166"/>
<reference evidence="14 15" key="1">
    <citation type="journal article" date="2013" name="Genome Announc.">
        <title>Genome Sequence of Novosphingobium lindaniclasticum LE124T, Isolated from a Hexachlorocyclohexane Dumpsite.</title>
        <authorList>
            <person name="Saxena A."/>
            <person name="Nayyar N."/>
            <person name="Sangwan N."/>
            <person name="Kumari R."/>
            <person name="Khurana J.P."/>
            <person name="Lal R."/>
        </authorList>
    </citation>
    <scope>NUCLEOTIDE SEQUENCE [LARGE SCALE GENOMIC DNA]</scope>
    <source>
        <strain evidence="14 15">LE124</strain>
    </source>
</reference>
<dbReference type="EC" id="3.6.1.31" evidence="5 13"/>
<evidence type="ECO:0000256" key="11">
    <source>
        <dbReference type="ARBA" id="ARBA00022840"/>
    </source>
</evidence>
<dbReference type="FunFam" id="1.10.287.1080:FF:000002">
    <property type="entry name" value="Histidine biosynthesis bifunctional protein HisIE"/>
    <property type="match status" value="1"/>
</dbReference>